<evidence type="ECO:0000313" key="1">
    <source>
        <dbReference type="EMBL" id="JAD47320.1"/>
    </source>
</evidence>
<dbReference type="EMBL" id="GBRH01250575">
    <property type="protein sequence ID" value="JAD47320.1"/>
    <property type="molecule type" value="Transcribed_RNA"/>
</dbReference>
<dbReference type="AlphaFoldDB" id="A0A0A9AED1"/>
<sequence>MRYNQITIIILVRLKC</sequence>
<name>A0A0A9AED1_ARUDO</name>
<reference evidence="1" key="1">
    <citation type="submission" date="2014-09" db="EMBL/GenBank/DDBJ databases">
        <authorList>
            <person name="Magalhaes I.L.F."/>
            <person name="Oliveira U."/>
            <person name="Santos F.R."/>
            <person name="Vidigal T.H.D.A."/>
            <person name="Brescovit A.D."/>
            <person name="Santos A.J."/>
        </authorList>
    </citation>
    <scope>NUCLEOTIDE SEQUENCE</scope>
    <source>
        <tissue evidence="1">Shoot tissue taken approximately 20 cm above the soil surface</tissue>
    </source>
</reference>
<accession>A0A0A9AED1</accession>
<organism evidence="1">
    <name type="scientific">Arundo donax</name>
    <name type="common">Giant reed</name>
    <name type="synonym">Donax arundinaceus</name>
    <dbReference type="NCBI Taxonomy" id="35708"/>
    <lineage>
        <taxon>Eukaryota</taxon>
        <taxon>Viridiplantae</taxon>
        <taxon>Streptophyta</taxon>
        <taxon>Embryophyta</taxon>
        <taxon>Tracheophyta</taxon>
        <taxon>Spermatophyta</taxon>
        <taxon>Magnoliopsida</taxon>
        <taxon>Liliopsida</taxon>
        <taxon>Poales</taxon>
        <taxon>Poaceae</taxon>
        <taxon>PACMAD clade</taxon>
        <taxon>Arundinoideae</taxon>
        <taxon>Arundineae</taxon>
        <taxon>Arundo</taxon>
    </lineage>
</organism>
<reference evidence="1" key="2">
    <citation type="journal article" date="2015" name="Data Brief">
        <title>Shoot transcriptome of the giant reed, Arundo donax.</title>
        <authorList>
            <person name="Barrero R.A."/>
            <person name="Guerrero F.D."/>
            <person name="Moolhuijzen P."/>
            <person name="Goolsby J.A."/>
            <person name="Tidwell J."/>
            <person name="Bellgard S.E."/>
            <person name="Bellgard M.I."/>
        </authorList>
    </citation>
    <scope>NUCLEOTIDE SEQUENCE</scope>
    <source>
        <tissue evidence="1">Shoot tissue taken approximately 20 cm above the soil surface</tissue>
    </source>
</reference>
<protein>
    <submittedName>
        <fullName evidence="1">Uncharacterized protein</fullName>
    </submittedName>
</protein>
<proteinExistence type="predicted"/>